<evidence type="ECO:0000313" key="1">
    <source>
        <dbReference type="EMBL" id="MPN03227.1"/>
    </source>
</evidence>
<protein>
    <submittedName>
        <fullName evidence="1">Uncharacterized protein</fullName>
    </submittedName>
</protein>
<dbReference type="EMBL" id="VSSQ01049154">
    <property type="protein sequence ID" value="MPN03227.1"/>
    <property type="molecule type" value="Genomic_DNA"/>
</dbReference>
<dbReference type="AlphaFoldDB" id="A0A645EN33"/>
<gene>
    <name evidence="1" type="ORF">SDC9_150453</name>
</gene>
<comment type="caution">
    <text evidence="1">The sequence shown here is derived from an EMBL/GenBank/DDBJ whole genome shotgun (WGS) entry which is preliminary data.</text>
</comment>
<sequence>MIKLFIFHVRQHQRHTGFIFCFIGNRKQSVLLVDFYPFPLQQRVLSPEFIQHVYVIDSAENDLRIFAGCKYGTFNYKPLVGFYRRTFIGIVKQYKILFGGDLIFTIVFRLQPDTVFSRWQRLEFRF</sequence>
<reference evidence="1" key="1">
    <citation type="submission" date="2019-08" db="EMBL/GenBank/DDBJ databases">
        <authorList>
            <person name="Kucharzyk K."/>
            <person name="Murdoch R.W."/>
            <person name="Higgins S."/>
            <person name="Loffler F."/>
        </authorList>
    </citation>
    <scope>NUCLEOTIDE SEQUENCE</scope>
</reference>
<accession>A0A645EN33</accession>
<proteinExistence type="predicted"/>
<name>A0A645EN33_9ZZZZ</name>
<organism evidence="1">
    <name type="scientific">bioreactor metagenome</name>
    <dbReference type="NCBI Taxonomy" id="1076179"/>
    <lineage>
        <taxon>unclassified sequences</taxon>
        <taxon>metagenomes</taxon>
        <taxon>ecological metagenomes</taxon>
    </lineage>
</organism>